<dbReference type="EMBL" id="QWLA01000060">
    <property type="protein sequence ID" value="RIH84284.1"/>
    <property type="molecule type" value="Genomic_DNA"/>
</dbReference>
<organism evidence="9 10">
    <name type="scientific">Calidithermus roseus</name>
    <dbReference type="NCBI Taxonomy" id="1644118"/>
    <lineage>
        <taxon>Bacteria</taxon>
        <taxon>Thermotogati</taxon>
        <taxon>Deinococcota</taxon>
        <taxon>Deinococci</taxon>
        <taxon>Thermales</taxon>
        <taxon>Thermaceae</taxon>
        <taxon>Calidithermus</taxon>
    </lineage>
</organism>
<dbReference type="GO" id="GO:0055085">
    <property type="term" value="P:transmembrane transport"/>
    <property type="evidence" value="ECO:0007669"/>
    <property type="project" value="InterPro"/>
</dbReference>
<dbReference type="Gene3D" id="1.10.3720.10">
    <property type="entry name" value="MetI-like"/>
    <property type="match status" value="1"/>
</dbReference>
<feature type="transmembrane region" description="Helical" evidence="7">
    <location>
        <begin position="20"/>
        <end position="41"/>
    </location>
</feature>
<keyword evidence="3" id="KW-1003">Cell membrane</keyword>
<evidence type="ECO:0000256" key="4">
    <source>
        <dbReference type="ARBA" id="ARBA00022692"/>
    </source>
</evidence>
<comment type="subcellular location">
    <subcellularLocation>
        <location evidence="1 7">Cell membrane</location>
        <topology evidence="1 7">Multi-pass membrane protein</topology>
    </subcellularLocation>
</comment>
<keyword evidence="2 7" id="KW-0813">Transport</keyword>
<evidence type="ECO:0000256" key="7">
    <source>
        <dbReference type="RuleBase" id="RU363032"/>
    </source>
</evidence>
<dbReference type="GO" id="GO:0005886">
    <property type="term" value="C:plasma membrane"/>
    <property type="evidence" value="ECO:0007669"/>
    <property type="project" value="UniProtKB-SubCell"/>
</dbReference>
<comment type="caution">
    <text evidence="9">The sequence shown here is derived from an EMBL/GenBank/DDBJ whole genome shotgun (WGS) entry which is preliminary data.</text>
</comment>
<sequence length="307" mass="33225">MNRVSPTKARARLGDGRAIVPWWLFLPSVVPIVLFSVVPLLQGIYLGFTDYTLGAERARFVGLDNFARMLGDAAFWSSFRIGFIWTFSVTLGVLVLGMTLAMLLNARLPFQGLARVLVLIPWAIPPVIKGLMWRMVYHPSAGFLNQWLLGVGLIQFPINILSDFTWALPAVIAVGIWTGLPQATVVFLAGLQSIPDELKEAAMLDGAGSWHVFRHVTLPLMTPVIVATAALELMWNFNAFGLVYVLTEGGPAGSTKLPMLLAYEEAFSFGNIAYASALGLALVVVGGVLVYFVVRNQYAGAGAGRAG</sequence>
<proteinExistence type="inferred from homology"/>
<feature type="transmembrane region" description="Helical" evidence="7">
    <location>
        <begin position="166"/>
        <end position="191"/>
    </location>
</feature>
<dbReference type="RefSeq" id="WP_220452335.1">
    <property type="nucleotide sequence ID" value="NZ_QWLA01000060.1"/>
</dbReference>
<evidence type="ECO:0000259" key="8">
    <source>
        <dbReference type="PROSITE" id="PS50928"/>
    </source>
</evidence>
<evidence type="ECO:0000256" key="1">
    <source>
        <dbReference type="ARBA" id="ARBA00004651"/>
    </source>
</evidence>
<keyword evidence="6 7" id="KW-0472">Membrane</keyword>
<keyword evidence="10" id="KW-1185">Reference proteome</keyword>
<dbReference type="AlphaFoldDB" id="A0A399EHX6"/>
<feature type="transmembrane region" description="Helical" evidence="7">
    <location>
        <begin position="272"/>
        <end position="294"/>
    </location>
</feature>
<feature type="transmembrane region" description="Helical" evidence="7">
    <location>
        <begin position="83"/>
        <end position="104"/>
    </location>
</feature>
<evidence type="ECO:0000313" key="9">
    <source>
        <dbReference type="EMBL" id="RIH84284.1"/>
    </source>
</evidence>
<feature type="transmembrane region" description="Helical" evidence="7">
    <location>
        <begin position="116"/>
        <end position="136"/>
    </location>
</feature>
<dbReference type="InterPro" id="IPR035906">
    <property type="entry name" value="MetI-like_sf"/>
</dbReference>
<evidence type="ECO:0000256" key="5">
    <source>
        <dbReference type="ARBA" id="ARBA00022989"/>
    </source>
</evidence>
<dbReference type="SUPFAM" id="SSF161098">
    <property type="entry name" value="MetI-like"/>
    <property type="match status" value="1"/>
</dbReference>
<keyword evidence="5 7" id="KW-1133">Transmembrane helix</keyword>
<feature type="transmembrane region" description="Helical" evidence="7">
    <location>
        <begin position="212"/>
        <end position="235"/>
    </location>
</feature>
<comment type="similarity">
    <text evidence="7">Belongs to the binding-protein-dependent transport system permease family.</text>
</comment>
<accession>A0A399EHX6</accession>
<dbReference type="PANTHER" id="PTHR43005:SF1">
    <property type="entry name" value="SPERMIDINE_PUTRESCINE TRANSPORT SYSTEM PERMEASE PROTEIN"/>
    <property type="match status" value="1"/>
</dbReference>
<evidence type="ECO:0000313" key="10">
    <source>
        <dbReference type="Proteomes" id="UP000265341"/>
    </source>
</evidence>
<dbReference type="Pfam" id="PF00528">
    <property type="entry name" value="BPD_transp_1"/>
    <property type="match status" value="1"/>
</dbReference>
<dbReference type="PROSITE" id="PS50928">
    <property type="entry name" value="ABC_TM1"/>
    <property type="match status" value="1"/>
</dbReference>
<dbReference type="PANTHER" id="PTHR43005">
    <property type="entry name" value="BLR7065 PROTEIN"/>
    <property type="match status" value="1"/>
</dbReference>
<evidence type="ECO:0000256" key="3">
    <source>
        <dbReference type="ARBA" id="ARBA00022475"/>
    </source>
</evidence>
<protein>
    <submittedName>
        <fullName evidence="9">Inner membrane ABC transporter permease protein YcjO</fullName>
    </submittedName>
</protein>
<dbReference type="Proteomes" id="UP000265341">
    <property type="component" value="Unassembled WGS sequence"/>
</dbReference>
<dbReference type="CDD" id="cd06261">
    <property type="entry name" value="TM_PBP2"/>
    <property type="match status" value="1"/>
</dbReference>
<evidence type="ECO:0000256" key="2">
    <source>
        <dbReference type="ARBA" id="ARBA00022448"/>
    </source>
</evidence>
<dbReference type="InterPro" id="IPR000515">
    <property type="entry name" value="MetI-like"/>
</dbReference>
<feature type="domain" description="ABC transmembrane type-1" evidence="8">
    <location>
        <begin position="79"/>
        <end position="293"/>
    </location>
</feature>
<keyword evidence="4 7" id="KW-0812">Transmembrane</keyword>
<gene>
    <name evidence="9" type="primary">ycjO_3</name>
    <name evidence="9" type="ORF">Mrose_02715</name>
</gene>
<reference evidence="9 10" key="1">
    <citation type="submission" date="2018-08" db="EMBL/GenBank/DDBJ databases">
        <title>Meiothermus roseus NBRC 110900 genome sequencing project.</title>
        <authorList>
            <person name="Da Costa M.S."/>
            <person name="Albuquerque L."/>
            <person name="Raposo P."/>
            <person name="Froufe H.J.C."/>
            <person name="Barroso C.S."/>
            <person name="Egas C."/>
        </authorList>
    </citation>
    <scope>NUCLEOTIDE SEQUENCE [LARGE SCALE GENOMIC DNA]</scope>
    <source>
        <strain evidence="9 10">NBRC 110900</strain>
    </source>
</reference>
<name>A0A399EHX6_9DEIN</name>
<evidence type="ECO:0000256" key="6">
    <source>
        <dbReference type="ARBA" id="ARBA00023136"/>
    </source>
</evidence>